<reference evidence="4 5" key="1">
    <citation type="submission" date="2022-12" db="EMBL/GenBank/DDBJ databases">
        <title>Sphingomonas abieness sp. nov., an endophytic bacterium isolated from Abies koreana.</title>
        <authorList>
            <person name="Jiang L."/>
            <person name="Lee J."/>
        </authorList>
    </citation>
    <scope>NUCLEOTIDE SEQUENCE [LARGE SCALE GENOMIC DNA]</scope>
    <source>
        <strain evidence="5">PAMB 00755</strain>
    </source>
</reference>
<evidence type="ECO:0000256" key="2">
    <source>
        <dbReference type="SAM" id="SignalP"/>
    </source>
</evidence>
<keyword evidence="1 4" id="KW-0378">Hydrolase</keyword>
<evidence type="ECO:0000259" key="3">
    <source>
        <dbReference type="Pfam" id="PF20434"/>
    </source>
</evidence>
<dbReference type="EMBL" id="CP115174">
    <property type="protein sequence ID" value="WBO23125.1"/>
    <property type="molecule type" value="Genomic_DNA"/>
</dbReference>
<accession>A0ABY7NNM4</accession>
<dbReference type="SUPFAM" id="SSF53474">
    <property type="entry name" value="alpha/beta-Hydrolases"/>
    <property type="match status" value="1"/>
</dbReference>
<dbReference type="Gene3D" id="3.40.50.1820">
    <property type="entry name" value="alpha/beta hydrolase"/>
    <property type="match status" value="1"/>
</dbReference>
<dbReference type="RefSeq" id="WP_270077760.1">
    <property type="nucleotide sequence ID" value="NZ_CP115174.1"/>
</dbReference>
<name>A0ABY7NNM4_9SPHN</name>
<dbReference type="PANTHER" id="PTHR48081:SF33">
    <property type="entry name" value="KYNURENINE FORMAMIDASE"/>
    <property type="match status" value="1"/>
</dbReference>
<dbReference type="InterPro" id="IPR050300">
    <property type="entry name" value="GDXG_lipolytic_enzyme"/>
</dbReference>
<protein>
    <submittedName>
        <fullName evidence="4">Alpha/beta hydrolase</fullName>
    </submittedName>
</protein>
<keyword evidence="5" id="KW-1185">Reference proteome</keyword>
<keyword evidence="2" id="KW-0732">Signal</keyword>
<dbReference type="InterPro" id="IPR049492">
    <property type="entry name" value="BD-FAE-like_dom"/>
</dbReference>
<gene>
    <name evidence="4" type="ORF">PBT88_03005</name>
</gene>
<evidence type="ECO:0000313" key="5">
    <source>
        <dbReference type="Proteomes" id="UP001210865"/>
    </source>
</evidence>
<dbReference type="Pfam" id="PF20434">
    <property type="entry name" value="BD-FAE"/>
    <property type="match status" value="1"/>
</dbReference>
<feature type="domain" description="BD-FAE-like" evidence="3">
    <location>
        <begin position="53"/>
        <end position="248"/>
    </location>
</feature>
<feature type="signal peptide" evidence="2">
    <location>
        <begin position="1"/>
        <end position="17"/>
    </location>
</feature>
<organism evidence="4 5">
    <name type="scientific">Sphingomonas abietis</name>
    <dbReference type="NCBI Taxonomy" id="3012344"/>
    <lineage>
        <taxon>Bacteria</taxon>
        <taxon>Pseudomonadati</taxon>
        <taxon>Pseudomonadota</taxon>
        <taxon>Alphaproteobacteria</taxon>
        <taxon>Sphingomonadales</taxon>
        <taxon>Sphingomonadaceae</taxon>
        <taxon>Sphingomonas</taxon>
    </lineage>
</organism>
<dbReference type="Proteomes" id="UP001210865">
    <property type="component" value="Chromosome"/>
</dbReference>
<sequence>MKALAALALILGSPAMAAPMHYADFQRLAQPPAPGPILAYGADPLQHVELWKPAGKGPFPVVLMLHGGCWQTAVARADIMHLLAADLVKRGIAVWNVEYRGVDVPGGGYPGTFADVAAAADMLGRDGPKLGLDTKHVVAIGHSAGGHLALWLAGRHNIARTSALWSAHPLPIAGVVSAGGLPDLAQAKADATEACGVDTVDRLVGPATARHWDVYADTSAVALVPLGIPQHMVVGAQDPIAPLPFSESYRKAAAARGDAVTVSRIPDSGHFELITPTTAAWQAQVGMIEAMLKP</sequence>
<dbReference type="GO" id="GO:0016787">
    <property type="term" value="F:hydrolase activity"/>
    <property type="evidence" value="ECO:0007669"/>
    <property type="project" value="UniProtKB-KW"/>
</dbReference>
<evidence type="ECO:0000256" key="1">
    <source>
        <dbReference type="ARBA" id="ARBA00022801"/>
    </source>
</evidence>
<dbReference type="PANTHER" id="PTHR48081">
    <property type="entry name" value="AB HYDROLASE SUPERFAMILY PROTEIN C4A8.06C"/>
    <property type="match status" value="1"/>
</dbReference>
<feature type="chain" id="PRO_5047391221" evidence="2">
    <location>
        <begin position="18"/>
        <end position="294"/>
    </location>
</feature>
<evidence type="ECO:0000313" key="4">
    <source>
        <dbReference type="EMBL" id="WBO23125.1"/>
    </source>
</evidence>
<dbReference type="InterPro" id="IPR029058">
    <property type="entry name" value="AB_hydrolase_fold"/>
</dbReference>
<proteinExistence type="predicted"/>